<proteinExistence type="predicted"/>
<name>A0A1F6AIK8_9BACT</name>
<dbReference type="AlphaFoldDB" id="A0A1F6AIK8"/>
<reference evidence="1 2" key="1">
    <citation type="journal article" date="2016" name="Nat. Commun.">
        <title>Thousands of microbial genomes shed light on interconnected biogeochemical processes in an aquifer system.</title>
        <authorList>
            <person name="Anantharaman K."/>
            <person name="Brown C.T."/>
            <person name="Hug L.A."/>
            <person name="Sharon I."/>
            <person name="Castelle C.J."/>
            <person name="Probst A.J."/>
            <person name="Thomas B.C."/>
            <person name="Singh A."/>
            <person name="Wilkins M.J."/>
            <person name="Karaoz U."/>
            <person name="Brodie E.L."/>
            <person name="Williams K.H."/>
            <person name="Hubbard S.S."/>
            <person name="Banfield J.F."/>
        </authorList>
    </citation>
    <scope>NUCLEOTIDE SEQUENCE [LARGE SCALE GENOMIC DNA]</scope>
</reference>
<dbReference type="Proteomes" id="UP000178759">
    <property type="component" value="Unassembled WGS sequence"/>
</dbReference>
<evidence type="ECO:0000313" key="2">
    <source>
        <dbReference type="Proteomes" id="UP000178759"/>
    </source>
</evidence>
<sequence>MIGTQTITATHLPKVGDREDFSMRAVGPGETDYNFPLSMTGTILAIWQEDPKHAAEYLTRNILGVIGTASAPPEEGFWFDSYNSGDTLKETADKVRNYGIKSFTKGKIRNAFIRLLGEELFDEKEKLDKFFVSKYGYEFFRSFEDAFEDSQAIEDLSTPAKDNAHFLYRICILSGFIDHINVRVAQESTSVLSLQALKNWLKINLDERRANDLTKTFQMIKNLRKQYPIHEHFTITAEGRRVVRDEIREAKKYFNITPDLERSWLNVFTDFKNSLAEIRKTLQ</sequence>
<dbReference type="STRING" id="1798392.A3A79_02890"/>
<protein>
    <submittedName>
        <fullName evidence="1">Uncharacterized protein</fullName>
    </submittedName>
</protein>
<accession>A0A1F6AIK8</accession>
<organism evidence="1 2">
    <name type="scientific">Candidatus Gottesmanbacteria bacterium RIFCSPLOWO2_01_FULL_43_11b</name>
    <dbReference type="NCBI Taxonomy" id="1798392"/>
    <lineage>
        <taxon>Bacteria</taxon>
        <taxon>Candidatus Gottesmaniibacteriota</taxon>
    </lineage>
</organism>
<comment type="caution">
    <text evidence="1">The sequence shown here is derived from an EMBL/GenBank/DDBJ whole genome shotgun (WGS) entry which is preliminary data.</text>
</comment>
<gene>
    <name evidence="1" type="ORF">A3A79_02890</name>
</gene>
<evidence type="ECO:0000313" key="1">
    <source>
        <dbReference type="EMBL" id="OGG24117.1"/>
    </source>
</evidence>
<dbReference type="EMBL" id="MFJV01000001">
    <property type="protein sequence ID" value="OGG24117.1"/>
    <property type="molecule type" value="Genomic_DNA"/>
</dbReference>